<organism evidence="7 8">
    <name type="scientific">Ancylostoma ceylanicum</name>
    <dbReference type="NCBI Taxonomy" id="53326"/>
    <lineage>
        <taxon>Eukaryota</taxon>
        <taxon>Metazoa</taxon>
        <taxon>Ecdysozoa</taxon>
        <taxon>Nematoda</taxon>
        <taxon>Chromadorea</taxon>
        <taxon>Rhabditida</taxon>
        <taxon>Rhabditina</taxon>
        <taxon>Rhabditomorpha</taxon>
        <taxon>Strongyloidea</taxon>
        <taxon>Ancylostomatidae</taxon>
        <taxon>Ancylostomatinae</taxon>
        <taxon>Ancylostoma</taxon>
    </lineage>
</organism>
<feature type="domain" description="Tyrosine-protein phosphatase" evidence="5">
    <location>
        <begin position="1"/>
        <end position="139"/>
    </location>
</feature>
<reference evidence="7 8" key="1">
    <citation type="submission" date="2013-05" db="EMBL/GenBank/DDBJ databases">
        <title>Draft genome of the parasitic nematode Anyclostoma ceylanicum.</title>
        <authorList>
            <person name="Mitreva M."/>
        </authorList>
    </citation>
    <scope>NUCLEOTIDE SEQUENCE [LARGE SCALE GENOMIC DNA]</scope>
</reference>
<dbReference type="Pfam" id="PF12894">
    <property type="entry name" value="ANAPC4_WD40"/>
    <property type="match status" value="1"/>
</dbReference>
<dbReference type="InterPro" id="IPR029021">
    <property type="entry name" value="Prot-tyrosine_phosphatase-like"/>
</dbReference>
<keyword evidence="2" id="KW-0904">Protein phosphatase</keyword>
<keyword evidence="3" id="KW-0175">Coiled coil</keyword>
<dbReference type="PROSITE" id="PS00383">
    <property type="entry name" value="TYR_PHOSPHATASE_1"/>
    <property type="match status" value="1"/>
</dbReference>
<gene>
    <name evidence="7" type="ORF">ANCCEY_06559</name>
</gene>
<dbReference type="SMART" id="SM00404">
    <property type="entry name" value="PTPc_motif"/>
    <property type="match status" value="1"/>
</dbReference>
<dbReference type="Gene3D" id="3.90.190.10">
    <property type="entry name" value="Protein tyrosine phosphatase superfamily"/>
    <property type="match status" value="1"/>
</dbReference>
<dbReference type="InterPro" id="IPR015943">
    <property type="entry name" value="WD40/YVTN_repeat-like_dom_sf"/>
</dbReference>
<dbReference type="SUPFAM" id="SSF50998">
    <property type="entry name" value="Quinoprotein alcohol dehydrogenase-like"/>
    <property type="match status" value="1"/>
</dbReference>
<dbReference type="EMBL" id="KE124946">
    <property type="protein sequence ID" value="EPB74343.1"/>
    <property type="molecule type" value="Genomic_DNA"/>
</dbReference>
<evidence type="ECO:0000313" key="7">
    <source>
        <dbReference type="EMBL" id="EPB74343.1"/>
    </source>
</evidence>
<feature type="compositionally biased region" description="Basic and acidic residues" evidence="4">
    <location>
        <begin position="133"/>
        <end position="146"/>
    </location>
</feature>
<dbReference type="GO" id="GO:0004721">
    <property type="term" value="F:phosphoprotein phosphatase activity"/>
    <property type="evidence" value="ECO:0007669"/>
    <property type="project" value="UniProtKB-KW"/>
</dbReference>
<feature type="region of interest" description="Disordered" evidence="4">
    <location>
        <begin position="761"/>
        <end position="783"/>
    </location>
</feature>
<dbReference type="SMART" id="SM00195">
    <property type="entry name" value="DSPc"/>
    <property type="match status" value="1"/>
</dbReference>
<proteinExistence type="predicted"/>
<dbReference type="Gene3D" id="2.130.10.10">
    <property type="entry name" value="YVTN repeat-like/Quinoprotein amine dehydrogenase"/>
    <property type="match status" value="1"/>
</dbReference>
<dbReference type="InterPro" id="IPR051029">
    <property type="entry name" value="mRNA_Capping_Enz/RNA_Phosphat"/>
</dbReference>
<evidence type="ECO:0000256" key="2">
    <source>
        <dbReference type="ARBA" id="ARBA00022912"/>
    </source>
</evidence>
<dbReference type="PANTHER" id="PTHR10367">
    <property type="entry name" value="MRNA-CAPPING ENZYME"/>
    <property type="match status" value="1"/>
</dbReference>
<feature type="compositionally biased region" description="Polar residues" evidence="4">
    <location>
        <begin position="201"/>
        <end position="238"/>
    </location>
</feature>
<evidence type="ECO:0000259" key="6">
    <source>
        <dbReference type="PROSITE" id="PS50056"/>
    </source>
</evidence>
<feature type="domain" description="Tyrosine specific protein phosphatases" evidence="6">
    <location>
        <begin position="55"/>
        <end position="124"/>
    </location>
</feature>
<evidence type="ECO:0000259" key="5">
    <source>
        <dbReference type="PROSITE" id="PS50054"/>
    </source>
</evidence>
<dbReference type="InterPro" id="IPR011047">
    <property type="entry name" value="Quinoprotein_ADH-like_sf"/>
</dbReference>
<feature type="region of interest" description="Disordered" evidence="4">
    <location>
        <begin position="182"/>
        <end position="247"/>
    </location>
</feature>
<name>A0A0D6LT48_9BILA</name>
<dbReference type="InterPro" id="IPR000340">
    <property type="entry name" value="Dual-sp_phosphatase_cat-dom"/>
</dbReference>
<feature type="region of interest" description="Disordered" evidence="4">
    <location>
        <begin position="133"/>
        <end position="166"/>
    </location>
</feature>
<protein>
    <submittedName>
        <fullName evidence="7">Dual specificity phosphatase, catalytic domain protein</fullName>
    </submittedName>
</protein>
<dbReference type="PANTHER" id="PTHR10367:SF27">
    <property type="entry name" value="TYROSINE-PROTEIN PHOSPHATASE F54C8.4-RELATED"/>
    <property type="match status" value="1"/>
</dbReference>
<dbReference type="PROSITE" id="PS50056">
    <property type="entry name" value="TYR_PHOSPHATASE_2"/>
    <property type="match status" value="1"/>
</dbReference>
<feature type="compositionally biased region" description="Basic residues" evidence="4">
    <location>
        <begin position="147"/>
        <end position="158"/>
    </location>
</feature>
<dbReference type="Pfam" id="PF00782">
    <property type="entry name" value="DSPc"/>
    <property type="match status" value="1"/>
</dbReference>
<keyword evidence="8" id="KW-1185">Reference proteome</keyword>
<dbReference type="AlphaFoldDB" id="A0A0D6LT48"/>
<sequence>MSVTLAERGLRLGLVVDLTDTDRYYDKDEIEGLCIQYQKINCPGRGFVERTECVSEFNKAIQDYIDKTDDEEALIGVHCTNGVNRSGYLICRFLIERLGWSSHEALDAFERARGYPIEKGSYVQALHKAAIDSRNRRDVSDSDSEGHRRKSKKSKRKREKDEAFSDSASQMGNIMQQFFAQLQGAHQAAESGNGSGYDGSPAQSGSYASPGQQHWAYQTKQQSQAKNASYTDSPADQTVQDEEMEEGEVHFVQWNPCSDLLALASRKGEVMVKRNAWKRCWKLNVSELTAFPETQCAKPASVESMTWSPDGAVLAVAMNDGHLHLIEAEEGVVRWSRSLGPSTCAQRMRWFWSGNPPPAKVEWIRDWPVYDEVKAAASIFGNGDDILDERISKILLYENLFRKSLKGTILFMIRDDLVVLALAGGLVPVTEIRLVEKLAHLKLDVISIYDIMYSQKDGLTIAVTDYGPRPKLDDVDRDPVCKRSSARLSGENLADPLRGEGGPVEKKFGVPSFVPDAINCPHTHLINIDFKLENEKLLWELLLRFLKMYHCLLHFTYSVEMSKKDWESESKIFANRLNSSARDLRLGDSLLNSLLGGAPGPLADRWLERTLGVVGIHSMREFVEKRFSGLVAFLRGQVSASARSLAFQMDQYRELVKEIQDETTNYETLTLPQWSGASNPIPDMPPSGSVLIPDVTADCVFDALDVSKSKEMRAEETKENFDEDELMKDLTEECSPAKDRDDRSLGELLAAGRKVLMGTTSLADSPMCGPADTSTPRANPSHRPVHSEYVLDKVHTFWAEYLDKATLELLGDRFALDGVTEVIKSTEKSLQTVVNEAIHIVQASSLLAIQSNANASVKWMYELASDASHCGFDCVRLSTFRWSDPKDQDGYERKLFNTKGKDMEGAIGVSTVSRDGLTCDYLLPHASGKLKAGVQPEMSLAVAMQPGNVVFGNIIKFQSVDMYAGGYVYALATFKSEAGEVNRLMRKHPVVEAWFVHGGLLSEVSESATLSTDRKQGCIISEEGTRVALFRVQNTASEEHPTLLMEAPPHRPALQLLSHHHMR</sequence>
<dbReference type="InterPro" id="IPR016130">
    <property type="entry name" value="Tyr_Pase_AS"/>
</dbReference>
<dbReference type="InterPro" id="IPR003595">
    <property type="entry name" value="Tyr_Pase_cat"/>
</dbReference>
<keyword evidence="1" id="KW-0378">Hydrolase</keyword>
<evidence type="ECO:0000256" key="4">
    <source>
        <dbReference type="SAM" id="MobiDB-lite"/>
    </source>
</evidence>
<dbReference type="InterPro" id="IPR000387">
    <property type="entry name" value="Tyr_Pase_dom"/>
</dbReference>
<dbReference type="SUPFAM" id="SSF52799">
    <property type="entry name" value="(Phosphotyrosine protein) phosphatases II"/>
    <property type="match status" value="1"/>
</dbReference>
<feature type="coiled-coil region" evidence="3">
    <location>
        <begin position="642"/>
        <end position="669"/>
    </location>
</feature>
<evidence type="ECO:0000256" key="3">
    <source>
        <dbReference type="SAM" id="Coils"/>
    </source>
</evidence>
<evidence type="ECO:0000313" key="8">
    <source>
        <dbReference type="Proteomes" id="UP000054495"/>
    </source>
</evidence>
<dbReference type="InterPro" id="IPR024977">
    <property type="entry name" value="Apc4-like_WD40_dom"/>
</dbReference>
<dbReference type="PROSITE" id="PS50054">
    <property type="entry name" value="TYR_PHOSPHATASE_DUAL"/>
    <property type="match status" value="1"/>
</dbReference>
<evidence type="ECO:0000256" key="1">
    <source>
        <dbReference type="ARBA" id="ARBA00022801"/>
    </source>
</evidence>
<dbReference type="InterPro" id="IPR020422">
    <property type="entry name" value="TYR_PHOSPHATASE_DUAL_dom"/>
</dbReference>
<dbReference type="Proteomes" id="UP000054495">
    <property type="component" value="Unassembled WGS sequence"/>
</dbReference>
<accession>A0A0D6LT48</accession>
<dbReference type="GO" id="GO:0004651">
    <property type="term" value="F:polynucleotide 5'-phosphatase activity"/>
    <property type="evidence" value="ECO:0007669"/>
    <property type="project" value="TreeGrafter"/>
</dbReference>